<reference evidence="2 3" key="1">
    <citation type="submission" date="2019-05" db="EMBL/GenBank/DDBJ databases">
        <title>Verrucobacter flavum gen. nov., sp. nov. a new member of the family Verrucomicrobiaceae.</title>
        <authorList>
            <person name="Szuroczki S."/>
            <person name="Abbaszade G."/>
            <person name="Szabo A."/>
            <person name="Felfoldi T."/>
            <person name="Schumann P."/>
            <person name="Boka K."/>
            <person name="Keki Z."/>
            <person name="Toumi M."/>
            <person name="Toth E."/>
        </authorList>
    </citation>
    <scope>NUCLEOTIDE SEQUENCE [LARGE SCALE GENOMIC DNA]</scope>
    <source>
        <strain evidence="2 3">MG-N-17</strain>
    </source>
</reference>
<dbReference type="InterPro" id="IPR004360">
    <property type="entry name" value="Glyas_Fos-R_dOase_dom"/>
</dbReference>
<dbReference type="Proteomes" id="UP000306196">
    <property type="component" value="Unassembled WGS sequence"/>
</dbReference>
<dbReference type="Pfam" id="PF00903">
    <property type="entry name" value="Glyoxalase"/>
    <property type="match status" value="1"/>
</dbReference>
<proteinExistence type="predicted"/>
<dbReference type="EMBL" id="VAUV01000003">
    <property type="protein sequence ID" value="TLD72063.1"/>
    <property type="molecule type" value="Genomic_DNA"/>
</dbReference>
<dbReference type="RefSeq" id="WP_138085066.1">
    <property type="nucleotide sequence ID" value="NZ_VAUV01000003.1"/>
</dbReference>
<feature type="domain" description="VOC" evidence="1">
    <location>
        <begin position="6"/>
        <end position="118"/>
    </location>
</feature>
<accession>A0A5R8KIC1</accession>
<evidence type="ECO:0000313" key="3">
    <source>
        <dbReference type="Proteomes" id="UP000306196"/>
    </source>
</evidence>
<dbReference type="PROSITE" id="PS51819">
    <property type="entry name" value="VOC"/>
    <property type="match status" value="1"/>
</dbReference>
<evidence type="ECO:0000313" key="2">
    <source>
        <dbReference type="EMBL" id="TLD72063.1"/>
    </source>
</evidence>
<sequence length="125" mass="13723">MPTMKPQGSATTFHVSNLDISLKYYTEILGFSERFRFGDYGGVEYGEIQIHLSGPAATNKKAVGQGSIYIFCDDVDAYHAEVQAKGAKIQAPPKNYDYGMRDFVIEDPDTNLIGFGQESAASVSR</sequence>
<dbReference type="InterPro" id="IPR029068">
    <property type="entry name" value="Glyas_Bleomycin-R_OHBP_Dase"/>
</dbReference>
<name>A0A5R8KIC1_9BACT</name>
<dbReference type="Gene3D" id="3.10.180.10">
    <property type="entry name" value="2,3-Dihydroxybiphenyl 1,2-Dioxygenase, domain 1"/>
    <property type="match status" value="1"/>
</dbReference>
<dbReference type="OrthoDB" id="9815599at2"/>
<dbReference type="AlphaFoldDB" id="A0A5R8KIC1"/>
<keyword evidence="3" id="KW-1185">Reference proteome</keyword>
<organism evidence="2 3">
    <name type="scientific">Phragmitibacter flavus</name>
    <dbReference type="NCBI Taxonomy" id="2576071"/>
    <lineage>
        <taxon>Bacteria</taxon>
        <taxon>Pseudomonadati</taxon>
        <taxon>Verrucomicrobiota</taxon>
        <taxon>Verrucomicrobiia</taxon>
        <taxon>Verrucomicrobiales</taxon>
        <taxon>Verrucomicrobiaceae</taxon>
        <taxon>Phragmitibacter</taxon>
    </lineage>
</organism>
<dbReference type="SUPFAM" id="SSF54593">
    <property type="entry name" value="Glyoxalase/Bleomycin resistance protein/Dihydroxybiphenyl dioxygenase"/>
    <property type="match status" value="1"/>
</dbReference>
<evidence type="ECO:0000259" key="1">
    <source>
        <dbReference type="PROSITE" id="PS51819"/>
    </source>
</evidence>
<protein>
    <submittedName>
        <fullName evidence="2">VOC family protein</fullName>
    </submittedName>
</protein>
<comment type="caution">
    <text evidence="2">The sequence shown here is derived from an EMBL/GenBank/DDBJ whole genome shotgun (WGS) entry which is preliminary data.</text>
</comment>
<dbReference type="InterPro" id="IPR037523">
    <property type="entry name" value="VOC_core"/>
</dbReference>
<gene>
    <name evidence="2" type="ORF">FEM03_04880</name>
</gene>